<keyword evidence="5" id="KW-1003">Cell membrane</keyword>
<dbReference type="RefSeq" id="WP_151966390.1">
    <property type="nucleotide sequence ID" value="NZ_AP019860.1"/>
</dbReference>
<dbReference type="InterPro" id="IPR002781">
    <property type="entry name" value="TM_pro_TauE-like"/>
</dbReference>
<feature type="transmembrane region" description="Helical" evidence="5">
    <location>
        <begin position="134"/>
        <end position="154"/>
    </location>
</feature>
<evidence type="ECO:0000313" key="6">
    <source>
        <dbReference type="EMBL" id="BBM82138.1"/>
    </source>
</evidence>
<feature type="transmembrane region" description="Helical" evidence="5">
    <location>
        <begin position="7"/>
        <end position="27"/>
    </location>
</feature>
<comment type="similarity">
    <text evidence="5">Belongs to the 4-toluene sulfonate uptake permease (TSUP) (TC 2.A.102) family.</text>
</comment>
<proteinExistence type="inferred from homology"/>
<feature type="transmembrane region" description="Helical" evidence="5">
    <location>
        <begin position="219"/>
        <end position="241"/>
    </location>
</feature>
<dbReference type="GO" id="GO:0005886">
    <property type="term" value="C:plasma membrane"/>
    <property type="evidence" value="ECO:0007669"/>
    <property type="project" value="UniProtKB-SubCell"/>
</dbReference>
<keyword evidence="3 5" id="KW-1133">Transmembrane helix</keyword>
<dbReference type="PANTHER" id="PTHR31154">
    <property type="entry name" value="MEMBRANE TRANSPORTER PROTEIN"/>
    <property type="match status" value="1"/>
</dbReference>
<evidence type="ECO:0000256" key="1">
    <source>
        <dbReference type="ARBA" id="ARBA00004141"/>
    </source>
</evidence>
<dbReference type="Proteomes" id="UP000326354">
    <property type="component" value="Chromosome"/>
</dbReference>
<dbReference type="AlphaFoldDB" id="A0A5S9IHX8"/>
<gene>
    <name evidence="6" type="ORF">UABAM_00481</name>
</gene>
<sequence>MKKQRPPYIYHLCIIVFVWFFWAAFMWKTNQWSLFYDNWFMSATMVVGSFIAGGTSEGGGAVAFPVMTLIFGITPQIARDFSLMIQSIGMSAAALFIVVTRTPMEWRAIKYTSLGGIVGITAGFLLMPMLPSPSYIKIFFTSLWLSFAVALYLVNRQDQREVVSQISNFQSKDALNLCIVGVFGGVVSGITGSGIDIITFSLLTLHYQINEKVATPTSVVLMAVNSCFGFFLNGFVFTNISPEAWNYWLVCIPVVVVGAPLGAWFIKQKSRVFITRFLYCSISAQFIGALYIIPLSVGLVSFCGFVVLLGTITCIQMSRR</sequence>
<comment type="subcellular location">
    <subcellularLocation>
        <location evidence="5">Cell membrane</location>
        <topology evidence="5">Multi-pass membrane protein</topology>
    </subcellularLocation>
    <subcellularLocation>
        <location evidence="1">Membrane</location>
        <topology evidence="1">Multi-pass membrane protein</topology>
    </subcellularLocation>
</comment>
<feature type="transmembrane region" description="Helical" evidence="5">
    <location>
        <begin position="247"/>
        <end position="266"/>
    </location>
</feature>
<evidence type="ECO:0000256" key="2">
    <source>
        <dbReference type="ARBA" id="ARBA00022692"/>
    </source>
</evidence>
<feature type="transmembrane region" description="Helical" evidence="5">
    <location>
        <begin position="108"/>
        <end position="127"/>
    </location>
</feature>
<dbReference type="OrthoDB" id="128686at2"/>
<keyword evidence="2 5" id="KW-0812">Transmembrane</keyword>
<keyword evidence="7" id="KW-1185">Reference proteome</keyword>
<dbReference type="PANTHER" id="PTHR31154:SF4">
    <property type="entry name" value="MEMBRANE TRANSPORTER PROTEIN"/>
    <property type="match status" value="1"/>
</dbReference>
<feature type="transmembrane region" description="Helical" evidence="5">
    <location>
        <begin position="174"/>
        <end position="207"/>
    </location>
</feature>
<dbReference type="Pfam" id="PF01925">
    <property type="entry name" value="TauE"/>
    <property type="match status" value="1"/>
</dbReference>
<keyword evidence="4 5" id="KW-0472">Membrane</keyword>
<dbReference type="KEGG" id="uam:UABAM_00481"/>
<feature type="transmembrane region" description="Helical" evidence="5">
    <location>
        <begin position="83"/>
        <end position="102"/>
    </location>
</feature>
<evidence type="ECO:0000313" key="7">
    <source>
        <dbReference type="Proteomes" id="UP000326354"/>
    </source>
</evidence>
<protein>
    <recommendedName>
        <fullName evidence="5">Probable membrane transporter protein</fullName>
    </recommendedName>
</protein>
<evidence type="ECO:0000256" key="4">
    <source>
        <dbReference type="ARBA" id="ARBA00023136"/>
    </source>
</evidence>
<organism evidence="6 7">
    <name type="scientific">Uabimicrobium amorphum</name>
    <dbReference type="NCBI Taxonomy" id="2596890"/>
    <lineage>
        <taxon>Bacteria</taxon>
        <taxon>Pseudomonadati</taxon>
        <taxon>Planctomycetota</taxon>
        <taxon>Candidatus Uabimicrobiia</taxon>
        <taxon>Candidatus Uabimicrobiales</taxon>
        <taxon>Candidatus Uabimicrobiaceae</taxon>
        <taxon>Candidatus Uabimicrobium</taxon>
    </lineage>
</organism>
<reference evidence="6 7" key="1">
    <citation type="submission" date="2019-08" db="EMBL/GenBank/DDBJ databases">
        <title>Complete genome sequence of Candidatus Uab amorphum.</title>
        <authorList>
            <person name="Shiratori T."/>
            <person name="Suzuki S."/>
            <person name="Kakizawa Y."/>
            <person name="Ishida K."/>
        </authorList>
    </citation>
    <scope>NUCLEOTIDE SEQUENCE [LARGE SCALE GENOMIC DNA]</scope>
    <source>
        <strain evidence="6 7">SRT547</strain>
    </source>
</reference>
<evidence type="ECO:0000256" key="3">
    <source>
        <dbReference type="ARBA" id="ARBA00022989"/>
    </source>
</evidence>
<accession>A0A5S9IHX8</accession>
<name>A0A5S9IHX8_UABAM</name>
<evidence type="ECO:0000256" key="5">
    <source>
        <dbReference type="RuleBase" id="RU363041"/>
    </source>
</evidence>
<dbReference type="EMBL" id="AP019860">
    <property type="protein sequence ID" value="BBM82138.1"/>
    <property type="molecule type" value="Genomic_DNA"/>
</dbReference>